<comment type="caution">
    <text evidence="2">The sequence shown here is derived from an EMBL/GenBank/DDBJ whole genome shotgun (WGS) entry which is preliminary data.</text>
</comment>
<evidence type="ECO:0000313" key="2">
    <source>
        <dbReference type="EMBL" id="KAB2346846.1"/>
    </source>
</evidence>
<dbReference type="Proteomes" id="UP000468735">
    <property type="component" value="Unassembled WGS sequence"/>
</dbReference>
<organism evidence="2 3">
    <name type="scientific">Actinomadura rudentiformis</name>
    <dbReference type="NCBI Taxonomy" id="359158"/>
    <lineage>
        <taxon>Bacteria</taxon>
        <taxon>Bacillati</taxon>
        <taxon>Actinomycetota</taxon>
        <taxon>Actinomycetes</taxon>
        <taxon>Streptosporangiales</taxon>
        <taxon>Thermomonosporaceae</taxon>
        <taxon>Actinomadura</taxon>
    </lineage>
</organism>
<protein>
    <submittedName>
        <fullName evidence="2">ABC transporter permease</fullName>
    </submittedName>
</protein>
<keyword evidence="1" id="KW-1133">Transmembrane helix</keyword>
<evidence type="ECO:0000313" key="3">
    <source>
        <dbReference type="Proteomes" id="UP000468735"/>
    </source>
</evidence>
<dbReference type="OrthoDB" id="2014935at2"/>
<feature type="transmembrane region" description="Helical" evidence="1">
    <location>
        <begin position="395"/>
        <end position="419"/>
    </location>
</feature>
<feature type="transmembrane region" description="Helical" evidence="1">
    <location>
        <begin position="295"/>
        <end position="314"/>
    </location>
</feature>
<accession>A0A6H9YPF9</accession>
<dbReference type="EMBL" id="WBMT01000010">
    <property type="protein sequence ID" value="KAB2346846.1"/>
    <property type="molecule type" value="Genomic_DNA"/>
</dbReference>
<feature type="transmembrane region" description="Helical" evidence="1">
    <location>
        <begin position="462"/>
        <end position="483"/>
    </location>
</feature>
<evidence type="ECO:0000256" key="1">
    <source>
        <dbReference type="SAM" id="Phobius"/>
    </source>
</evidence>
<keyword evidence="1" id="KW-0472">Membrane</keyword>
<keyword evidence="1" id="KW-0812">Transmembrane</keyword>
<feature type="transmembrane region" description="Helical" evidence="1">
    <location>
        <begin position="238"/>
        <end position="258"/>
    </location>
</feature>
<name>A0A6H9YPF9_9ACTN</name>
<feature type="transmembrane region" description="Helical" evidence="1">
    <location>
        <begin position="431"/>
        <end position="455"/>
    </location>
</feature>
<proteinExistence type="predicted"/>
<sequence>MTSLTGTGGLVRLVVRRDRVLLPIWTLLFGLIPISFVASIRDLYPTAADQAKYASTSGTNPTFLALYGQLWDNGIGGIVVQRAGFVPVMLGLVSALTVIRHTRTEEEAGRRELVGATVVGRHAALAAALIVTIAANLVIGALLALGMTGQDLPAAGSAAFGLQLAMAGIVFAAIAGVAAQLTEGSGAARGLALGTLGVLFVVRLAADVGGKDSGLSWLAWLSPLGWGNRLRPYGGEQWWVLALFAVLILALVYASVALSARRDVGAGFLPPRLGPATAARGLSTPLGLAWRLHRAALLGWTVGLGALGVVYGSVAEGVKTMVEDNPDLEKYFTRIGGQEGLIDAFLASSLSILGVIASGYAIQAALRMRTEETSGRAEPVLGTATSRIGWVASHLAFSLLGPTVALLASGLAVGLAHGINSGDVGGQLPRVLGATLVQLPAVWLLTGIALALFGLLPRLTAVAWAALALFFLLGQFGAVLQLSQSVMDVSPFTHIPKLPGGELQVAPLAWLLGLTTILVVAGLYGFRRRDLEST</sequence>
<reference evidence="2 3" key="1">
    <citation type="submission" date="2019-09" db="EMBL/GenBank/DDBJ databases">
        <title>Actinomadura physcomitrii sp. nov., a novel actinomycete isolated from moss [Physcomitrium sphaericum (Ludw) Fuernr].</title>
        <authorList>
            <person name="Zhuang X."/>
            <person name="Liu C."/>
        </authorList>
    </citation>
    <scope>NUCLEOTIDE SEQUENCE [LARGE SCALE GENOMIC DNA]</scope>
    <source>
        <strain evidence="2 3">HMC1</strain>
    </source>
</reference>
<feature type="transmembrane region" description="Helical" evidence="1">
    <location>
        <begin position="83"/>
        <end position="102"/>
    </location>
</feature>
<dbReference type="AlphaFoldDB" id="A0A6H9YPF9"/>
<keyword evidence="3" id="KW-1185">Reference proteome</keyword>
<feature type="transmembrane region" description="Helical" evidence="1">
    <location>
        <begin position="123"/>
        <end position="146"/>
    </location>
</feature>
<feature type="transmembrane region" description="Helical" evidence="1">
    <location>
        <begin position="344"/>
        <end position="366"/>
    </location>
</feature>
<feature type="transmembrane region" description="Helical" evidence="1">
    <location>
        <begin position="158"/>
        <end position="179"/>
    </location>
</feature>
<gene>
    <name evidence="2" type="ORF">F8566_21765</name>
</gene>
<feature type="transmembrane region" description="Helical" evidence="1">
    <location>
        <begin position="186"/>
        <end position="206"/>
    </location>
</feature>
<feature type="transmembrane region" description="Helical" evidence="1">
    <location>
        <begin position="20"/>
        <end position="40"/>
    </location>
</feature>
<feature type="transmembrane region" description="Helical" evidence="1">
    <location>
        <begin position="503"/>
        <end position="526"/>
    </location>
</feature>
<dbReference type="RefSeq" id="WP_151562686.1">
    <property type="nucleotide sequence ID" value="NZ_WBMT01000010.1"/>
</dbReference>